<gene>
    <name evidence="3" type="ORF">ADH66_05625</name>
    <name evidence="4" type="ORF">I5Q82_15715</name>
</gene>
<dbReference type="PROSITE" id="PS50943">
    <property type="entry name" value="HTH_CROC1"/>
    <property type="match status" value="1"/>
</dbReference>
<evidence type="ECO:0000313" key="4">
    <source>
        <dbReference type="EMBL" id="QQR29469.1"/>
    </source>
</evidence>
<dbReference type="PANTHER" id="PTHR46558:SF14">
    <property type="entry name" value="HTH-TYPE TRANSCRIPTIONAL REGULATOR ANSR"/>
    <property type="match status" value="1"/>
</dbReference>
<accession>A0A1Z2XP17</accession>
<dbReference type="PANTHER" id="PTHR46558">
    <property type="entry name" value="TRACRIPTIONAL REGULATORY PROTEIN-RELATED-RELATED"/>
    <property type="match status" value="1"/>
</dbReference>
<dbReference type="Gene3D" id="1.10.260.40">
    <property type="entry name" value="lambda repressor-like DNA-binding domains"/>
    <property type="match status" value="1"/>
</dbReference>
<dbReference type="EMBL" id="CP021422">
    <property type="protein sequence ID" value="ASB40183.1"/>
    <property type="molecule type" value="Genomic_DNA"/>
</dbReference>
<sequence length="141" mass="16185">MFDSKIFGERVRKLRNDEKISQTALGNNLGIGKSAVSMIESGQRSASIEVATQIANYFDVPLDYLLGRGPFACWDKVMKHHDYICKQIVKEEPFWNDFPVPLDKLSERQFMAVVGATLDNIEYKEKDGQEHFTLTFFPLYV</sequence>
<dbReference type="KEGG" id="amur:ADH66_05625"/>
<protein>
    <submittedName>
        <fullName evidence="3 4">Transcriptional regulator</fullName>
    </submittedName>
</protein>
<dbReference type="InterPro" id="IPR010982">
    <property type="entry name" value="Lambda_DNA-bd_dom_sf"/>
</dbReference>
<organism evidence="4 6">
    <name type="scientific">Acutalibacter muris</name>
    <dbReference type="NCBI Taxonomy" id="1796620"/>
    <lineage>
        <taxon>Bacteria</taxon>
        <taxon>Bacillati</taxon>
        <taxon>Bacillota</taxon>
        <taxon>Clostridia</taxon>
        <taxon>Eubacteriales</taxon>
        <taxon>Acutalibacteraceae</taxon>
        <taxon>Acutalibacter</taxon>
    </lineage>
</organism>
<reference evidence="3" key="1">
    <citation type="journal article" date="2017" name="Genome Announc.">
        <title>High-Quality Whole-Genome Sequences of the Oligo-Mouse-Microbiota Bacterial Community.</title>
        <authorList>
            <person name="Garzetti D."/>
            <person name="Brugiroux S."/>
            <person name="Bunk B."/>
            <person name="Pukall R."/>
            <person name="McCoy K.D."/>
            <person name="Macpherson A.J."/>
            <person name="Stecher B."/>
        </authorList>
    </citation>
    <scope>NUCLEOTIDE SEQUENCE</scope>
    <source>
        <strain evidence="3">KB18</strain>
    </source>
</reference>
<dbReference type="SMART" id="SM00530">
    <property type="entry name" value="HTH_XRE"/>
    <property type="match status" value="1"/>
</dbReference>
<evidence type="ECO:0000259" key="2">
    <source>
        <dbReference type="PROSITE" id="PS50943"/>
    </source>
</evidence>
<dbReference type="SUPFAM" id="SSF47413">
    <property type="entry name" value="lambda repressor-like DNA-binding domains"/>
    <property type="match status" value="1"/>
</dbReference>
<dbReference type="AlphaFoldDB" id="A0A1Z2XP17"/>
<dbReference type="Proteomes" id="UP000596035">
    <property type="component" value="Chromosome"/>
</dbReference>
<reference evidence="4 6" key="3">
    <citation type="submission" date="2020-11" db="EMBL/GenBank/DDBJ databases">
        <title>Closed and high quality bacterial genomes of the OMM12 community.</title>
        <authorList>
            <person name="Marbouty M."/>
            <person name="Lamy-Besnier Q."/>
            <person name="Debarbieux L."/>
            <person name="Koszul R."/>
        </authorList>
    </citation>
    <scope>NUCLEOTIDE SEQUENCE [LARGE SCALE GENOMIC DNA]</scope>
    <source>
        <strain evidence="4 6">KB18</strain>
    </source>
</reference>
<dbReference type="GO" id="GO:0003677">
    <property type="term" value="F:DNA binding"/>
    <property type="evidence" value="ECO:0007669"/>
    <property type="project" value="UniProtKB-KW"/>
</dbReference>
<dbReference type="EMBL" id="CP065321">
    <property type="protein sequence ID" value="QQR29469.1"/>
    <property type="molecule type" value="Genomic_DNA"/>
</dbReference>
<keyword evidence="1" id="KW-0238">DNA-binding</keyword>
<keyword evidence="5" id="KW-1185">Reference proteome</keyword>
<feature type="domain" description="HTH cro/C1-type" evidence="2">
    <location>
        <begin position="11"/>
        <end position="65"/>
    </location>
</feature>
<dbReference type="Pfam" id="PF01381">
    <property type="entry name" value="HTH_3"/>
    <property type="match status" value="1"/>
</dbReference>
<evidence type="ECO:0000313" key="5">
    <source>
        <dbReference type="Proteomes" id="UP000196710"/>
    </source>
</evidence>
<proteinExistence type="predicted"/>
<evidence type="ECO:0000313" key="6">
    <source>
        <dbReference type="Proteomes" id="UP000596035"/>
    </source>
</evidence>
<dbReference type="CDD" id="cd00093">
    <property type="entry name" value="HTH_XRE"/>
    <property type="match status" value="1"/>
</dbReference>
<reference evidence="5" key="2">
    <citation type="submission" date="2017-05" db="EMBL/GenBank/DDBJ databases">
        <title>Improved OligoMM genomes.</title>
        <authorList>
            <person name="Garzetti D."/>
        </authorList>
    </citation>
    <scope>NUCLEOTIDE SEQUENCE [LARGE SCALE GENOMIC DNA]</scope>
    <source>
        <strain evidence="5">KB18</strain>
    </source>
</reference>
<dbReference type="RefSeq" id="WP_066534593.1">
    <property type="nucleotide sequence ID" value="NZ_CP021422.1"/>
</dbReference>
<evidence type="ECO:0000313" key="3">
    <source>
        <dbReference type="EMBL" id="ASB40183.1"/>
    </source>
</evidence>
<name>A0A1Z2XP17_9FIRM</name>
<dbReference type="InterPro" id="IPR001387">
    <property type="entry name" value="Cro/C1-type_HTH"/>
</dbReference>
<evidence type="ECO:0000256" key="1">
    <source>
        <dbReference type="ARBA" id="ARBA00023125"/>
    </source>
</evidence>
<dbReference type="Proteomes" id="UP000196710">
    <property type="component" value="Chromosome"/>
</dbReference>